<evidence type="ECO:0000259" key="1">
    <source>
        <dbReference type="Pfam" id="PF02129"/>
    </source>
</evidence>
<evidence type="ECO:0000313" key="5">
    <source>
        <dbReference type="Proteomes" id="UP001321249"/>
    </source>
</evidence>
<reference evidence="3" key="2">
    <citation type="journal article" date="2023" name="Nat. Commun.">
        <title>Cultivation of marine bacteria of the SAR202 clade.</title>
        <authorList>
            <person name="Lim Y."/>
            <person name="Seo J.H."/>
            <person name="Giovannoni S.J."/>
            <person name="Kang I."/>
            <person name="Cho J.C."/>
        </authorList>
    </citation>
    <scope>NUCLEOTIDE SEQUENCE</scope>
    <source>
        <strain evidence="3">JH1073</strain>
    </source>
</reference>
<reference evidence="4" key="3">
    <citation type="submission" date="2023-06" db="EMBL/GenBank/DDBJ databases">
        <title>Pangenomics reveal diversification of enzyme families and niche specialization in globally abundant SAR202 bacteria.</title>
        <authorList>
            <person name="Saw J.H.W."/>
        </authorList>
    </citation>
    <scope>NUCLEOTIDE SEQUENCE [LARGE SCALE GENOMIC DNA]</scope>
    <source>
        <strain evidence="4">JH1073</strain>
    </source>
</reference>
<dbReference type="PANTHER" id="PTHR43056">
    <property type="entry name" value="PEPTIDASE S9 PROLYL OLIGOPEPTIDASE"/>
    <property type="match status" value="1"/>
</dbReference>
<evidence type="ECO:0000313" key="2">
    <source>
        <dbReference type="EMBL" id="MDG0867482.1"/>
    </source>
</evidence>
<dbReference type="GO" id="GO:0016787">
    <property type="term" value="F:hydrolase activity"/>
    <property type="evidence" value="ECO:0007669"/>
    <property type="project" value="UniProtKB-KW"/>
</dbReference>
<feature type="domain" description="Xaa-Pro dipeptidyl-peptidase-like" evidence="1">
    <location>
        <begin position="27"/>
        <end position="305"/>
    </location>
</feature>
<evidence type="ECO:0000313" key="4">
    <source>
        <dbReference type="Proteomes" id="UP001219901"/>
    </source>
</evidence>
<dbReference type="AlphaFoldDB" id="A0AAJ5ZK24"/>
<dbReference type="Pfam" id="PF02129">
    <property type="entry name" value="Peptidase_S15"/>
    <property type="match status" value="1"/>
</dbReference>
<keyword evidence="4" id="KW-1185">Reference proteome</keyword>
<dbReference type="InterPro" id="IPR005674">
    <property type="entry name" value="CocE/Ser_esterase"/>
</dbReference>
<reference evidence="4 5" key="1">
    <citation type="submission" date="2019-11" db="EMBL/GenBank/DDBJ databases">
        <authorList>
            <person name="Cho J.-C."/>
        </authorList>
    </citation>
    <scope>NUCLEOTIDE SEQUENCE [LARGE SCALE GENOMIC DNA]</scope>
    <source>
        <strain evidence="3 4">JH1073</strain>
        <strain evidence="2 5">JH702</strain>
    </source>
</reference>
<dbReference type="InterPro" id="IPR050585">
    <property type="entry name" value="Xaa-Pro_dipeptidyl-ppase/CocE"/>
</dbReference>
<name>A0AAJ5ZK24_9CHLR</name>
<dbReference type="InterPro" id="IPR000383">
    <property type="entry name" value="Xaa-Pro-like_dom"/>
</dbReference>
<evidence type="ECO:0000313" key="3">
    <source>
        <dbReference type="EMBL" id="WFG40142.1"/>
    </source>
</evidence>
<protein>
    <submittedName>
        <fullName evidence="3">CocE/NonD family hydrolase</fullName>
    </submittedName>
</protein>
<keyword evidence="3" id="KW-0378">Hydrolase</keyword>
<dbReference type="Gene3D" id="1.10.3020.10">
    <property type="entry name" value="alpha-amino acid ester hydrolase ( Helical cap domain)"/>
    <property type="match status" value="1"/>
</dbReference>
<proteinExistence type="predicted"/>
<dbReference type="RefSeq" id="WP_342825889.1">
    <property type="nucleotide sequence ID" value="NZ_WMBD01000003.1"/>
</dbReference>
<organism evidence="3 4">
    <name type="scientific">Candidatus Lucifugimonas marina</name>
    <dbReference type="NCBI Taxonomy" id="3038979"/>
    <lineage>
        <taxon>Bacteria</taxon>
        <taxon>Bacillati</taxon>
        <taxon>Chloroflexota</taxon>
        <taxon>Dehalococcoidia</taxon>
        <taxon>SAR202 cluster</taxon>
        <taxon>Candidatus Lucifugimonadales</taxon>
        <taxon>Candidatus Lucifugimonadaceae</taxon>
        <taxon>Candidatus Lucifugimonas</taxon>
    </lineage>
</organism>
<dbReference type="NCBIfam" id="TIGR00976">
    <property type="entry name" value="CocE_NonD"/>
    <property type="match status" value="1"/>
</dbReference>
<dbReference type="EMBL" id="WMBE01000003">
    <property type="protein sequence ID" value="MDG0867482.1"/>
    <property type="molecule type" value="Genomic_DNA"/>
</dbReference>
<accession>A0AAJ5ZK24</accession>
<gene>
    <name evidence="2" type="ORF">GKO46_10445</name>
    <name evidence="3" type="ORF">GKO48_11095</name>
</gene>
<dbReference type="Proteomes" id="UP001321249">
    <property type="component" value="Unassembled WGS sequence"/>
</dbReference>
<dbReference type="Proteomes" id="UP001219901">
    <property type="component" value="Chromosome"/>
</dbReference>
<sequence>MHSSQKSPSQPRYGVHAVRDIMIPMRDGIKLATDIFLPVHGDGRIVDADEQVPALLVRTSYDKTAPEWDDVIPYYVRRGYAFVVQDLRSRFRSEGDGHYYHTVNPWEGDDGYDTVEWLAEQDWCTGKIGTLGSSHRAITQTQLALRKPPHLAAMWVEAGPTNIYRHEAREGGAMSLQMFGAAHLHALDSHEVGDDPEKAKIIFDAMRDMGDWIQRFPLKPGETALRVAPDLEQTVFDYYYRGEYDEWWDQEAANQEPMIEAGEHADVAVTVSCGWYDNFVGATANYFKTLNPQTESPTRLVLGAW</sequence>
<dbReference type="SUPFAM" id="SSF53474">
    <property type="entry name" value="alpha/beta-Hydrolases"/>
    <property type="match status" value="1"/>
</dbReference>
<dbReference type="EMBL" id="CP046147">
    <property type="protein sequence ID" value="WFG40142.1"/>
    <property type="molecule type" value="Genomic_DNA"/>
</dbReference>
<dbReference type="Gene3D" id="3.40.50.1820">
    <property type="entry name" value="alpha/beta hydrolase"/>
    <property type="match status" value="1"/>
</dbReference>
<dbReference type="PANTHER" id="PTHR43056:SF10">
    <property type="entry name" value="COCE_NOND FAMILY, PUTATIVE (AFU_ORTHOLOGUE AFUA_7G00600)-RELATED"/>
    <property type="match status" value="1"/>
</dbReference>
<dbReference type="InterPro" id="IPR029058">
    <property type="entry name" value="AB_hydrolase_fold"/>
</dbReference>